<protein>
    <submittedName>
        <fullName evidence="1">Uncharacterized protein</fullName>
    </submittedName>
</protein>
<evidence type="ECO:0000313" key="2">
    <source>
        <dbReference type="Proteomes" id="UP000829398"/>
    </source>
</evidence>
<accession>A0ACB8M5M4</accession>
<comment type="caution">
    <text evidence="1">The sequence shown here is derived from an EMBL/GenBank/DDBJ whole genome shotgun (WGS) entry which is preliminary data.</text>
</comment>
<dbReference type="EMBL" id="CM039172">
    <property type="protein sequence ID" value="KAH9781158.1"/>
    <property type="molecule type" value="Genomic_DNA"/>
</dbReference>
<proteinExistence type="predicted"/>
<reference evidence="2" key="1">
    <citation type="journal article" date="2023" name="Hortic. Res.">
        <title>A chromosome-level phased genome enabling allele-level studies in sweet orange: a case study on citrus Huanglongbing tolerance.</title>
        <authorList>
            <person name="Wu B."/>
            <person name="Yu Q."/>
            <person name="Deng Z."/>
            <person name="Duan Y."/>
            <person name="Luo F."/>
            <person name="Gmitter F. Jr."/>
        </authorList>
    </citation>
    <scope>NUCLEOTIDE SEQUENCE [LARGE SCALE GENOMIC DNA]</scope>
    <source>
        <strain evidence="2">cv. Valencia</strain>
    </source>
</reference>
<gene>
    <name evidence="1" type="ORF">KPL71_008354</name>
</gene>
<sequence>MWSSSWSTRGNSNLENFIHCVTPNLPSRSHPPQSCIHELKSQCQPTDKEIVEYFTLGDLWNCYCEWSAYGAGTPVVLSNGEEITQYYVPYLSAIQIYTNKSLVASRNPREDSDVVELESDSWSDDSGSDKLSRSLSNNSSRTWDGISEDSSVEQDGSWLMTNKLGHLYFQYFEMASPYWRVPLTDKITELARNHPGITTLKSVDLSPASWMAVAWYPIYHIPSRKNEKDLSTCFLTYHTLSSIFQAGSFVILLMQFINAVSWLLVLRYCFCPWHDFAESVKEYDDTDNSCYSEVAERTEGKPKRKSSSKIALTPFGLATYKMLGDLWLNPDTSDQERILDLFNAADSWLKQLGVHHHDFKFFACHSNI</sequence>
<name>A0ACB8M5M4_CITSI</name>
<keyword evidence="2" id="KW-1185">Reference proteome</keyword>
<dbReference type="Proteomes" id="UP000829398">
    <property type="component" value="Chromosome 3"/>
</dbReference>
<organism evidence="1 2">
    <name type="scientific">Citrus sinensis</name>
    <name type="common">Sweet orange</name>
    <name type="synonym">Citrus aurantium var. sinensis</name>
    <dbReference type="NCBI Taxonomy" id="2711"/>
    <lineage>
        <taxon>Eukaryota</taxon>
        <taxon>Viridiplantae</taxon>
        <taxon>Streptophyta</taxon>
        <taxon>Embryophyta</taxon>
        <taxon>Tracheophyta</taxon>
        <taxon>Spermatophyta</taxon>
        <taxon>Magnoliopsida</taxon>
        <taxon>eudicotyledons</taxon>
        <taxon>Gunneridae</taxon>
        <taxon>Pentapetalae</taxon>
        <taxon>rosids</taxon>
        <taxon>malvids</taxon>
        <taxon>Sapindales</taxon>
        <taxon>Rutaceae</taxon>
        <taxon>Aurantioideae</taxon>
        <taxon>Citrus</taxon>
    </lineage>
</organism>
<evidence type="ECO:0000313" key="1">
    <source>
        <dbReference type="EMBL" id="KAH9781158.1"/>
    </source>
</evidence>